<dbReference type="PANTHER" id="PTHR36169">
    <property type="entry name" value="ETHANOLAMINE UTILIZATION PROTEIN EUTQ"/>
    <property type="match status" value="1"/>
</dbReference>
<sequence>MKKLISLKEVEGCHEEGTTSIFVDSQTIITPAAKDLAEEYHIEFIERACPDVEKLGGVGSFSKEALVVLLKQFLAETGNQPYEASYHKSGLKIVKGTTVKLQPIEGDESLKSQEIVHAKEHGLTANLLSLENTCYSESSGQESVNYILTGTVELTISGERLVAYQGDTIFIPKGTKTDWLVKGIASVLSTKVKERAVNEASNWND</sequence>
<dbReference type="AlphaFoldDB" id="R3TKI5"/>
<evidence type="ECO:0000313" key="2">
    <source>
        <dbReference type="Proteomes" id="UP000013785"/>
    </source>
</evidence>
<organism evidence="1 2">
    <name type="scientific">Enterococcus phoeniculicola ATCC BAA-412</name>
    <dbReference type="NCBI Taxonomy" id="1158610"/>
    <lineage>
        <taxon>Bacteria</taxon>
        <taxon>Bacillati</taxon>
        <taxon>Bacillota</taxon>
        <taxon>Bacilli</taxon>
        <taxon>Lactobacillales</taxon>
        <taxon>Enterococcaceae</taxon>
        <taxon>Enterococcus</taxon>
    </lineage>
</organism>
<dbReference type="SUPFAM" id="SSF51182">
    <property type="entry name" value="RmlC-like cupins"/>
    <property type="match status" value="1"/>
</dbReference>
<dbReference type="EMBL" id="AJAT01000018">
    <property type="protein sequence ID" value="EOL41558.1"/>
    <property type="molecule type" value="Genomic_DNA"/>
</dbReference>
<dbReference type="HOGENOM" id="CLU_082122_0_0_9"/>
<dbReference type="Pfam" id="PF06249">
    <property type="entry name" value="EutQ"/>
    <property type="match status" value="1"/>
</dbReference>
<dbReference type="InterPro" id="IPR010424">
    <property type="entry name" value="EutQ"/>
</dbReference>
<dbReference type="eggNOG" id="COG4766">
    <property type="taxonomic scope" value="Bacteria"/>
</dbReference>
<dbReference type="InterPro" id="IPR011051">
    <property type="entry name" value="RmlC_Cupin_sf"/>
</dbReference>
<comment type="caution">
    <text evidence="1">The sequence shown here is derived from an EMBL/GenBank/DDBJ whole genome shotgun (WGS) entry which is preliminary data.</text>
</comment>
<name>R3TKI5_9ENTE</name>
<dbReference type="RefSeq" id="WP_010769755.1">
    <property type="nucleotide sequence ID" value="NZ_ASWE01000001.1"/>
</dbReference>
<accession>R3TKI5</accession>
<protein>
    <submittedName>
        <fullName evidence="1">Uncharacterized protein</fullName>
    </submittedName>
</protein>
<gene>
    <name evidence="1" type="ORF">UC3_03121</name>
</gene>
<reference evidence="1 2" key="1">
    <citation type="submission" date="2013-02" db="EMBL/GenBank/DDBJ databases">
        <title>The Genome Sequence of Enterococcus phoeniculicola BAA-412.</title>
        <authorList>
            <consortium name="The Broad Institute Genome Sequencing Platform"/>
            <consortium name="The Broad Institute Genome Sequencing Center for Infectious Disease"/>
            <person name="Earl A.M."/>
            <person name="Gilmore M.S."/>
            <person name="Lebreton F."/>
            <person name="Walker B."/>
            <person name="Young S.K."/>
            <person name="Zeng Q."/>
            <person name="Gargeya S."/>
            <person name="Fitzgerald M."/>
            <person name="Haas B."/>
            <person name="Abouelleil A."/>
            <person name="Alvarado L."/>
            <person name="Arachchi H.M."/>
            <person name="Berlin A.M."/>
            <person name="Chapman S.B."/>
            <person name="Dewar J."/>
            <person name="Goldberg J."/>
            <person name="Griggs A."/>
            <person name="Gujja S."/>
            <person name="Hansen M."/>
            <person name="Howarth C."/>
            <person name="Imamovic A."/>
            <person name="Larimer J."/>
            <person name="McCowan C."/>
            <person name="Murphy C."/>
            <person name="Neiman D."/>
            <person name="Pearson M."/>
            <person name="Priest M."/>
            <person name="Roberts A."/>
            <person name="Saif S."/>
            <person name="Shea T."/>
            <person name="Sisk P."/>
            <person name="Sykes S."/>
            <person name="Wortman J."/>
            <person name="Nusbaum C."/>
            <person name="Birren B."/>
        </authorList>
    </citation>
    <scope>NUCLEOTIDE SEQUENCE [LARGE SCALE GENOMIC DNA]</scope>
    <source>
        <strain evidence="1 2">ATCC BAA-412</strain>
    </source>
</reference>
<keyword evidence="2" id="KW-1185">Reference proteome</keyword>
<dbReference type="Gene3D" id="2.60.120.10">
    <property type="entry name" value="Jelly Rolls"/>
    <property type="match status" value="1"/>
</dbReference>
<dbReference type="STRING" id="154621.RV11_GL000933"/>
<proteinExistence type="predicted"/>
<dbReference type="PATRIC" id="fig|1158610.3.peg.3109"/>
<evidence type="ECO:0000313" key="1">
    <source>
        <dbReference type="EMBL" id="EOL41558.1"/>
    </source>
</evidence>
<dbReference type="PANTHER" id="PTHR36169:SF1">
    <property type="entry name" value="ACETATE KINASE EUTQ"/>
    <property type="match status" value="1"/>
</dbReference>
<dbReference type="Proteomes" id="UP000013785">
    <property type="component" value="Unassembled WGS sequence"/>
</dbReference>
<dbReference type="OrthoDB" id="3828611at2"/>
<dbReference type="InterPro" id="IPR014710">
    <property type="entry name" value="RmlC-like_jellyroll"/>
</dbReference>